<keyword evidence="3" id="KW-1185">Reference proteome</keyword>
<feature type="compositionally biased region" description="Pro residues" evidence="1">
    <location>
        <begin position="114"/>
        <end position="130"/>
    </location>
</feature>
<dbReference type="Proteomes" id="UP001341281">
    <property type="component" value="Chromosome 04"/>
</dbReference>
<evidence type="ECO:0000313" key="2">
    <source>
        <dbReference type="EMBL" id="WVZ68011.1"/>
    </source>
</evidence>
<feature type="region of interest" description="Disordered" evidence="1">
    <location>
        <begin position="97"/>
        <end position="140"/>
    </location>
</feature>
<accession>A0AAQ3T7Q9</accession>
<evidence type="ECO:0008006" key="4">
    <source>
        <dbReference type="Google" id="ProtNLM"/>
    </source>
</evidence>
<dbReference type="EMBL" id="CP144748">
    <property type="protein sequence ID" value="WVZ68011.1"/>
    <property type="molecule type" value="Genomic_DNA"/>
</dbReference>
<dbReference type="AlphaFoldDB" id="A0AAQ3T7Q9"/>
<protein>
    <recommendedName>
        <fullName evidence="4">Retrotransposon gag domain-containing protein</fullName>
    </recommendedName>
</protein>
<proteinExistence type="predicted"/>
<evidence type="ECO:0000256" key="1">
    <source>
        <dbReference type="SAM" id="MobiDB-lite"/>
    </source>
</evidence>
<sequence>MPSWERFRELCSLRFGPAVRGTRLSELARLPFTSTVQEYAQRFNAVLCHTRNLSGPHKAELFVGGLPDHICVDVELREPRDLQTAMYLARAFEARAAATTPGPSARSAKFTPRPGLPAPLRAPPAVPGPLGPGAAAAPGG</sequence>
<organism evidence="2 3">
    <name type="scientific">Paspalum notatum var. saurae</name>
    <dbReference type="NCBI Taxonomy" id="547442"/>
    <lineage>
        <taxon>Eukaryota</taxon>
        <taxon>Viridiplantae</taxon>
        <taxon>Streptophyta</taxon>
        <taxon>Embryophyta</taxon>
        <taxon>Tracheophyta</taxon>
        <taxon>Spermatophyta</taxon>
        <taxon>Magnoliopsida</taxon>
        <taxon>Liliopsida</taxon>
        <taxon>Poales</taxon>
        <taxon>Poaceae</taxon>
        <taxon>PACMAD clade</taxon>
        <taxon>Panicoideae</taxon>
        <taxon>Andropogonodae</taxon>
        <taxon>Paspaleae</taxon>
        <taxon>Paspalinae</taxon>
        <taxon>Paspalum</taxon>
    </lineage>
</organism>
<evidence type="ECO:0000313" key="3">
    <source>
        <dbReference type="Proteomes" id="UP001341281"/>
    </source>
</evidence>
<gene>
    <name evidence="2" type="ORF">U9M48_017004</name>
</gene>
<reference evidence="2 3" key="1">
    <citation type="submission" date="2024-02" db="EMBL/GenBank/DDBJ databases">
        <title>High-quality chromosome-scale genome assembly of Pensacola bahiagrass (Paspalum notatum Flugge var. saurae).</title>
        <authorList>
            <person name="Vega J.M."/>
            <person name="Podio M."/>
            <person name="Orjuela J."/>
            <person name="Siena L.A."/>
            <person name="Pessino S.C."/>
            <person name="Combes M.C."/>
            <person name="Mariac C."/>
            <person name="Albertini E."/>
            <person name="Pupilli F."/>
            <person name="Ortiz J.P.A."/>
            <person name="Leblanc O."/>
        </authorList>
    </citation>
    <scope>NUCLEOTIDE SEQUENCE [LARGE SCALE GENOMIC DNA]</scope>
    <source>
        <strain evidence="2">R1</strain>
        <tissue evidence="2">Leaf</tissue>
    </source>
</reference>
<name>A0AAQ3T7Q9_PASNO</name>